<evidence type="ECO:0000259" key="6">
    <source>
        <dbReference type="PROSITE" id="PS00463"/>
    </source>
</evidence>
<evidence type="ECO:0000256" key="1">
    <source>
        <dbReference type="ARBA" id="ARBA00022723"/>
    </source>
</evidence>
<evidence type="ECO:0000256" key="2">
    <source>
        <dbReference type="ARBA" id="ARBA00023015"/>
    </source>
</evidence>
<dbReference type="InterPro" id="IPR007219">
    <property type="entry name" value="XnlR_reg_dom"/>
</dbReference>
<evidence type="ECO:0000256" key="5">
    <source>
        <dbReference type="ARBA" id="ARBA00023242"/>
    </source>
</evidence>
<dbReference type="PROSITE" id="PS00463">
    <property type="entry name" value="ZN2_CY6_FUNGAL_1"/>
    <property type="match status" value="1"/>
</dbReference>
<name>A0AAN6IHV0_9EURO</name>
<evidence type="ECO:0000313" key="7">
    <source>
        <dbReference type="EMBL" id="KAI1617665.1"/>
    </source>
</evidence>
<dbReference type="Pfam" id="PF04082">
    <property type="entry name" value="Fungal_trans"/>
    <property type="match status" value="1"/>
</dbReference>
<dbReference type="AlphaFoldDB" id="A0AAN6IHV0"/>
<dbReference type="SMART" id="SM00906">
    <property type="entry name" value="Fungal_trans"/>
    <property type="match status" value="1"/>
</dbReference>
<dbReference type="Proteomes" id="UP001203852">
    <property type="component" value="Unassembled WGS sequence"/>
</dbReference>
<dbReference type="GO" id="GO:0003677">
    <property type="term" value="F:DNA binding"/>
    <property type="evidence" value="ECO:0007669"/>
    <property type="project" value="UniProtKB-KW"/>
</dbReference>
<keyword evidence="3" id="KW-0238">DNA-binding</keyword>
<comment type="caution">
    <text evidence="7">The sequence shown here is derived from an EMBL/GenBank/DDBJ whole genome shotgun (WGS) entry which is preliminary data.</text>
</comment>
<dbReference type="InterPro" id="IPR001138">
    <property type="entry name" value="Zn2Cys6_DnaBD"/>
</dbReference>
<evidence type="ECO:0000256" key="3">
    <source>
        <dbReference type="ARBA" id="ARBA00023125"/>
    </source>
</evidence>
<sequence length="684" mass="76820">MESPSATLLRLMKRRVPPEKRQRTEMSCDYCKRKKCKCLRPAGAESCRACNEIGQSCTTTKPRKRRMYPNFNALSGSRQIITLDPVDAFHRNPSPRRSSMHGVMGTARPLTQVLNEELSPTGIVHNICETTKGVSVESLFEDSLGLPRYIGPIGSYTLLVKLWEIMDAKCAFIAQDRDNAQTMGQSMLLCDSNGQSIDLPPRKAADMLVNLFFEKVHCDFPIFHRALFQESYEGMWSLQPNTEPAWLMSLSMVFVLGLEVAPDGSDRADTTRMKEELKKRYLSKAKDLLPEVIAGATLSHVQALMLYSRYLHITRNRNASWNIVGAAIRLAVAIGLHRNGNHAKCSPLERELRKRVWWTLHAFERIECSSLGRTSAIDDDECNVGRPTEGMLDMSDTIPLGYVEAQAELMKMLGSICKHQYGLEELPQEQVDFAIKTLVDLDGWYGNLPSHLMATSNSPRTHSRAILLLHVQYHYTITLLCRPFLVSLTTKPVTRLSNMATLSSHAKTCITSAKAAVSILNELFSAGLFNSQTWWDVYYVESICMILAIGRFVEEEGFKNDPGIMQSIKTCVHILEECKEFSPTMQRFAKVTTDFAQALVYDSSPEAQQSYERHQPDFSEDLFPGPLHAQATEAAASFARPGCDHLNTGDAASSHHDPFAAHWDIPDMSYPDDWADVGFVMDET</sequence>
<dbReference type="PANTHER" id="PTHR47424">
    <property type="entry name" value="REGULATORY PROTEIN GAL4"/>
    <property type="match status" value="1"/>
</dbReference>
<dbReference type="GO" id="GO:0008270">
    <property type="term" value="F:zinc ion binding"/>
    <property type="evidence" value="ECO:0007669"/>
    <property type="project" value="InterPro"/>
</dbReference>
<keyword evidence="4" id="KW-0804">Transcription</keyword>
<organism evidence="7 8">
    <name type="scientific">Exophiala viscosa</name>
    <dbReference type="NCBI Taxonomy" id="2486360"/>
    <lineage>
        <taxon>Eukaryota</taxon>
        <taxon>Fungi</taxon>
        <taxon>Dikarya</taxon>
        <taxon>Ascomycota</taxon>
        <taxon>Pezizomycotina</taxon>
        <taxon>Eurotiomycetes</taxon>
        <taxon>Chaetothyriomycetidae</taxon>
        <taxon>Chaetothyriales</taxon>
        <taxon>Herpotrichiellaceae</taxon>
        <taxon>Exophiala</taxon>
    </lineage>
</organism>
<protein>
    <submittedName>
        <fullName evidence="7">Fungal-specific transcription factor domain-containing protein</fullName>
    </submittedName>
</protein>
<keyword evidence="1" id="KW-0479">Metal-binding</keyword>
<gene>
    <name evidence="7" type="ORF">EDD36DRAFT_8629</name>
</gene>
<dbReference type="CDD" id="cd12148">
    <property type="entry name" value="fungal_TF_MHR"/>
    <property type="match status" value="1"/>
</dbReference>
<evidence type="ECO:0000313" key="8">
    <source>
        <dbReference type="Proteomes" id="UP001203852"/>
    </source>
</evidence>
<keyword evidence="8" id="KW-1185">Reference proteome</keyword>
<dbReference type="EMBL" id="MU404350">
    <property type="protein sequence ID" value="KAI1617665.1"/>
    <property type="molecule type" value="Genomic_DNA"/>
</dbReference>
<dbReference type="GO" id="GO:0006351">
    <property type="term" value="P:DNA-templated transcription"/>
    <property type="evidence" value="ECO:0007669"/>
    <property type="project" value="InterPro"/>
</dbReference>
<keyword evidence="2" id="KW-0805">Transcription regulation</keyword>
<feature type="domain" description="Zn(2)-C6 fungal-type" evidence="6">
    <location>
        <begin position="27"/>
        <end position="57"/>
    </location>
</feature>
<dbReference type="InterPro" id="IPR036864">
    <property type="entry name" value="Zn2-C6_fun-type_DNA-bd_sf"/>
</dbReference>
<accession>A0AAN6IHV0</accession>
<proteinExistence type="predicted"/>
<dbReference type="GO" id="GO:0000981">
    <property type="term" value="F:DNA-binding transcription factor activity, RNA polymerase II-specific"/>
    <property type="evidence" value="ECO:0007669"/>
    <property type="project" value="InterPro"/>
</dbReference>
<keyword evidence="5" id="KW-0539">Nucleus</keyword>
<dbReference type="PANTHER" id="PTHR47424:SF6">
    <property type="entry name" value="PROLINE UTILIZATION TRANS-ACTIVATOR"/>
    <property type="match status" value="1"/>
</dbReference>
<dbReference type="SUPFAM" id="SSF57701">
    <property type="entry name" value="Zn2/Cys6 DNA-binding domain"/>
    <property type="match status" value="1"/>
</dbReference>
<reference evidence="7" key="1">
    <citation type="journal article" date="2022" name="bioRxiv">
        <title>Deciphering the potential niche of two novel black yeast fungi from a biological soil crust based on their genomes, phenotypes, and melanin regulation.</title>
        <authorList>
            <consortium name="DOE Joint Genome Institute"/>
            <person name="Carr E.C."/>
            <person name="Barton Q."/>
            <person name="Grambo S."/>
            <person name="Sullivan M."/>
            <person name="Renfro C.M."/>
            <person name="Kuo A."/>
            <person name="Pangilinan J."/>
            <person name="Lipzen A."/>
            <person name="Keymanesh K."/>
            <person name="Savage E."/>
            <person name="Barry K."/>
            <person name="Grigoriev I.V."/>
            <person name="Riekhof W.R."/>
            <person name="Harris S.S."/>
        </authorList>
    </citation>
    <scope>NUCLEOTIDE SEQUENCE</scope>
    <source>
        <strain evidence="7">JF 03-4F</strain>
    </source>
</reference>
<dbReference type="InterPro" id="IPR051127">
    <property type="entry name" value="Fungal_SecMet_Regulators"/>
</dbReference>
<evidence type="ECO:0000256" key="4">
    <source>
        <dbReference type="ARBA" id="ARBA00023163"/>
    </source>
</evidence>